<dbReference type="PRINTS" id="PR00109">
    <property type="entry name" value="TYRKINASE"/>
</dbReference>
<sequence length="437" mass="50260">MILLSLLFCLITALVLYFKQRKKAIEQERALNVLYEQLMKTSEGPPPSGPKIPLDQRIYQLPYNRQYELERDNLEIGNRLGCGQFGQVFQGWLSKPRVSDSIAEKARLPVAVKGPLVGTNVQHQKMLADELKIMCAIGKHPNVLALIGAITKNMKKGELYVVVELCDNGNLKDYLLKYKNKFINELRTAQPPDDGYLRPDSAVRTLYASEQTQEWSNDMESDHCEWDGISLLYTLHSQRLGGRNVLLTSKRICRIADFGMAKNENKNYYRLRKKNVLVPYRWMAIEAIQDGVYTLQSDVWSFGIVLFEIFTLGGLPYPTIANEDLLQKLLEGHRNSKPSYAHEDIYDLMTRCWDKDPNERPNFTKCIHQLKDHLRLASPQLLERVELDLADECKRQDALSQWLTPEPSHLDGINTLNSLNASSPKRNERIYISEFSR</sequence>
<dbReference type="GO" id="GO:0045138">
    <property type="term" value="P:nematode male tail tip morphogenesis"/>
    <property type="evidence" value="ECO:0007669"/>
    <property type="project" value="UniProtKB-ARBA"/>
</dbReference>
<evidence type="ECO:0000256" key="4">
    <source>
        <dbReference type="ARBA" id="ARBA00022741"/>
    </source>
</evidence>
<keyword evidence="12" id="KW-1185">Reference proteome</keyword>
<keyword evidence="3" id="KW-0812">Transmembrane</keyword>
<keyword evidence="7" id="KW-0472">Membrane</keyword>
<dbReference type="InterPro" id="IPR017441">
    <property type="entry name" value="Protein_kinase_ATP_BS"/>
</dbReference>
<dbReference type="CDD" id="cd00192">
    <property type="entry name" value="PTKc"/>
    <property type="match status" value="1"/>
</dbReference>
<evidence type="ECO:0000256" key="5">
    <source>
        <dbReference type="ARBA" id="ARBA00022840"/>
    </source>
</evidence>
<evidence type="ECO:0000259" key="10">
    <source>
        <dbReference type="PROSITE" id="PS50011"/>
    </source>
</evidence>
<dbReference type="GO" id="GO:0043235">
    <property type="term" value="C:receptor complex"/>
    <property type="evidence" value="ECO:0007669"/>
    <property type="project" value="TreeGrafter"/>
</dbReference>
<keyword evidence="6" id="KW-1133">Transmembrane helix</keyword>
<proteinExistence type="predicted"/>
<accession>A0AAD5QYZ0</accession>
<dbReference type="Pfam" id="PF07714">
    <property type="entry name" value="PK_Tyr_Ser-Thr"/>
    <property type="match status" value="1"/>
</dbReference>
<dbReference type="PROSITE" id="PS50011">
    <property type="entry name" value="PROTEIN_KINASE_DOM"/>
    <property type="match status" value="1"/>
</dbReference>
<dbReference type="Proteomes" id="UP001196413">
    <property type="component" value="Unassembled WGS sequence"/>
</dbReference>
<evidence type="ECO:0000256" key="2">
    <source>
        <dbReference type="ARBA" id="ARBA00022475"/>
    </source>
</evidence>
<evidence type="ECO:0000313" key="12">
    <source>
        <dbReference type="Proteomes" id="UP001196413"/>
    </source>
</evidence>
<dbReference type="InterPro" id="IPR001245">
    <property type="entry name" value="Ser-Thr/Tyr_kinase_cat_dom"/>
</dbReference>
<keyword evidence="5 8" id="KW-0067">ATP-binding</keyword>
<protein>
    <submittedName>
        <fullName evidence="11">IG</fullName>
    </submittedName>
</protein>
<dbReference type="GO" id="GO:0005886">
    <property type="term" value="C:plasma membrane"/>
    <property type="evidence" value="ECO:0007669"/>
    <property type="project" value="UniProtKB-SubCell"/>
</dbReference>
<evidence type="ECO:0000256" key="8">
    <source>
        <dbReference type="PROSITE-ProRule" id="PRU10141"/>
    </source>
</evidence>
<name>A0AAD5QYZ0_PARTN</name>
<dbReference type="PANTHER" id="PTHR24416:SF602">
    <property type="entry name" value="PROTEIN VER-1-RELATED"/>
    <property type="match status" value="1"/>
</dbReference>
<comment type="subcellular location">
    <subcellularLocation>
        <location evidence="1">Cell membrane</location>
        <topology evidence="1">Single-pass membrane protein</topology>
    </subcellularLocation>
</comment>
<dbReference type="InterPro" id="IPR050122">
    <property type="entry name" value="RTK"/>
</dbReference>
<dbReference type="InterPro" id="IPR011009">
    <property type="entry name" value="Kinase-like_dom_sf"/>
</dbReference>
<feature type="binding site" evidence="8">
    <location>
        <position position="113"/>
    </location>
    <ligand>
        <name>ATP</name>
        <dbReference type="ChEBI" id="CHEBI:30616"/>
    </ligand>
</feature>
<evidence type="ECO:0000256" key="3">
    <source>
        <dbReference type="ARBA" id="ARBA00022692"/>
    </source>
</evidence>
<dbReference type="InterPro" id="IPR000719">
    <property type="entry name" value="Prot_kinase_dom"/>
</dbReference>
<keyword evidence="2" id="KW-1003">Cell membrane</keyword>
<feature type="chain" id="PRO_5042095401" evidence="9">
    <location>
        <begin position="18"/>
        <end position="437"/>
    </location>
</feature>
<dbReference type="GO" id="GO:0005524">
    <property type="term" value="F:ATP binding"/>
    <property type="evidence" value="ECO:0007669"/>
    <property type="project" value="UniProtKB-UniRule"/>
</dbReference>
<evidence type="ECO:0000256" key="1">
    <source>
        <dbReference type="ARBA" id="ARBA00004162"/>
    </source>
</evidence>
<evidence type="ECO:0000313" key="11">
    <source>
        <dbReference type="EMBL" id="KAJ1366474.1"/>
    </source>
</evidence>
<dbReference type="Gene3D" id="3.30.200.20">
    <property type="entry name" value="Phosphorylase Kinase, domain 1"/>
    <property type="match status" value="1"/>
</dbReference>
<dbReference type="GO" id="GO:0004714">
    <property type="term" value="F:transmembrane receptor protein tyrosine kinase activity"/>
    <property type="evidence" value="ECO:0007669"/>
    <property type="project" value="TreeGrafter"/>
</dbReference>
<dbReference type="FunFam" id="3.30.200.20:FF:000586">
    <property type="entry name" value="Receptor protein-tyrosine kinase"/>
    <property type="match status" value="1"/>
</dbReference>
<keyword evidence="4 8" id="KW-0547">Nucleotide-binding</keyword>
<dbReference type="Gene3D" id="1.10.510.10">
    <property type="entry name" value="Transferase(Phosphotransferase) domain 1"/>
    <property type="match status" value="1"/>
</dbReference>
<dbReference type="SUPFAM" id="SSF56112">
    <property type="entry name" value="Protein kinase-like (PK-like)"/>
    <property type="match status" value="1"/>
</dbReference>
<evidence type="ECO:0000256" key="6">
    <source>
        <dbReference type="ARBA" id="ARBA00022989"/>
    </source>
</evidence>
<dbReference type="FunFam" id="1.10.510.10:FF:001927">
    <property type="entry name" value="Receptor protein-tyrosine kinase"/>
    <property type="match status" value="1"/>
</dbReference>
<evidence type="ECO:0000256" key="7">
    <source>
        <dbReference type="ARBA" id="ARBA00023136"/>
    </source>
</evidence>
<feature type="signal peptide" evidence="9">
    <location>
        <begin position="1"/>
        <end position="17"/>
    </location>
</feature>
<dbReference type="PROSITE" id="PS00107">
    <property type="entry name" value="PROTEIN_KINASE_ATP"/>
    <property type="match status" value="1"/>
</dbReference>
<dbReference type="GO" id="GO:0007169">
    <property type="term" value="P:cell surface receptor protein tyrosine kinase signaling pathway"/>
    <property type="evidence" value="ECO:0007669"/>
    <property type="project" value="TreeGrafter"/>
</dbReference>
<dbReference type="AlphaFoldDB" id="A0AAD5QYZ0"/>
<dbReference type="EMBL" id="JAHQIW010005562">
    <property type="protein sequence ID" value="KAJ1366474.1"/>
    <property type="molecule type" value="Genomic_DNA"/>
</dbReference>
<feature type="domain" description="Protein kinase" evidence="10">
    <location>
        <begin position="74"/>
        <end position="376"/>
    </location>
</feature>
<organism evidence="11 12">
    <name type="scientific">Parelaphostrongylus tenuis</name>
    <name type="common">Meningeal worm</name>
    <dbReference type="NCBI Taxonomy" id="148309"/>
    <lineage>
        <taxon>Eukaryota</taxon>
        <taxon>Metazoa</taxon>
        <taxon>Ecdysozoa</taxon>
        <taxon>Nematoda</taxon>
        <taxon>Chromadorea</taxon>
        <taxon>Rhabditida</taxon>
        <taxon>Rhabditina</taxon>
        <taxon>Rhabditomorpha</taxon>
        <taxon>Strongyloidea</taxon>
        <taxon>Metastrongylidae</taxon>
        <taxon>Parelaphostrongylus</taxon>
    </lineage>
</organism>
<dbReference type="PANTHER" id="PTHR24416">
    <property type="entry name" value="TYROSINE-PROTEIN KINASE RECEPTOR"/>
    <property type="match status" value="1"/>
</dbReference>
<comment type="caution">
    <text evidence="11">The sequence shown here is derived from an EMBL/GenBank/DDBJ whole genome shotgun (WGS) entry which is preliminary data.</text>
</comment>
<evidence type="ECO:0000256" key="9">
    <source>
        <dbReference type="SAM" id="SignalP"/>
    </source>
</evidence>
<keyword evidence="9" id="KW-0732">Signal</keyword>
<gene>
    <name evidence="11" type="primary">VER-3_1</name>
    <name evidence="11" type="ORF">KIN20_027150</name>
</gene>
<reference evidence="11" key="1">
    <citation type="submission" date="2021-06" db="EMBL/GenBank/DDBJ databases">
        <title>Parelaphostrongylus tenuis whole genome reference sequence.</title>
        <authorList>
            <person name="Garwood T.J."/>
            <person name="Larsen P.A."/>
            <person name="Fountain-Jones N.M."/>
            <person name="Garbe J.R."/>
            <person name="Macchietto M.G."/>
            <person name="Kania S.A."/>
            <person name="Gerhold R.W."/>
            <person name="Richards J.E."/>
            <person name="Wolf T.M."/>
        </authorList>
    </citation>
    <scope>NUCLEOTIDE SEQUENCE</scope>
    <source>
        <strain evidence="11">MNPRO001-30</strain>
        <tissue evidence="11">Meninges</tissue>
    </source>
</reference>